<dbReference type="InterPro" id="IPR027417">
    <property type="entry name" value="P-loop_NTPase"/>
</dbReference>
<comment type="caution">
    <text evidence="1">The sequence shown here is derived from an EMBL/GenBank/DDBJ whole genome shotgun (WGS) entry which is preliminary data.</text>
</comment>
<reference evidence="1 2" key="1">
    <citation type="journal article" date="2020" name="Int. J. Syst. Evol. Microbiol.">
        <title>Novel acetic acid bacteria from cider fermentations: Acetobacter conturbans sp. nov. and Acetobacter fallax sp. nov.</title>
        <authorList>
            <person name="Sombolestani A.S."/>
            <person name="Cleenwerck I."/>
            <person name="Cnockaert M."/>
            <person name="Borremans W."/>
            <person name="Wieme A.D."/>
            <person name="De Vuyst L."/>
            <person name="Vandamme P."/>
        </authorList>
    </citation>
    <scope>NUCLEOTIDE SEQUENCE [LARGE SCALE GENOMIC DNA]</scope>
    <source>
        <strain evidence="1 2">LMG 30640</strain>
    </source>
</reference>
<gene>
    <name evidence="1" type="ORF">GOB93_19865</name>
</gene>
<sequence length="126" mass="14389">MMQPPASGYIDPCLRVPVCLDGISFIATANNLAAVDEATRSRFVVIHVPRPAPEHFLTILNTVVQSERQRHGQTPDLPEQAILRIFRAWYLAKRDIRVLVKAYREELSTLLLLMYRLEDPVQSVIH</sequence>
<evidence type="ECO:0000313" key="2">
    <source>
        <dbReference type="Proteomes" id="UP000635278"/>
    </source>
</evidence>
<name>A0ABX0JU13_9PROT</name>
<protein>
    <recommendedName>
        <fullName evidence="3">ATPase AAA-type core domain-containing protein</fullName>
    </recommendedName>
</protein>
<dbReference type="SUPFAM" id="SSF52540">
    <property type="entry name" value="P-loop containing nucleoside triphosphate hydrolases"/>
    <property type="match status" value="1"/>
</dbReference>
<evidence type="ECO:0000313" key="1">
    <source>
        <dbReference type="EMBL" id="NHN86837.1"/>
    </source>
</evidence>
<organism evidence="1 2">
    <name type="scientific">Acetobacter musti</name>
    <dbReference type="NCBI Taxonomy" id="864732"/>
    <lineage>
        <taxon>Bacteria</taxon>
        <taxon>Pseudomonadati</taxon>
        <taxon>Pseudomonadota</taxon>
        <taxon>Alphaproteobacteria</taxon>
        <taxon>Acetobacterales</taxon>
        <taxon>Acetobacteraceae</taxon>
        <taxon>Acetobacter</taxon>
    </lineage>
</organism>
<dbReference type="RefSeq" id="WP_173585151.1">
    <property type="nucleotide sequence ID" value="NZ_WOTB01000058.1"/>
</dbReference>
<accession>A0ABX0JU13</accession>
<keyword evidence="2" id="KW-1185">Reference proteome</keyword>
<dbReference type="EMBL" id="WOTB01000058">
    <property type="protein sequence ID" value="NHN86837.1"/>
    <property type="molecule type" value="Genomic_DNA"/>
</dbReference>
<evidence type="ECO:0008006" key="3">
    <source>
        <dbReference type="Google" id="ProtNLM"/>
    </source>
</evidence>
<proteinExistence type="predicted"/>
<dbReference type="Proteomes" id="UP000635278">
    <property type="component" value="Unassembled WGS sequence"/>
</dbReference>